<gene>
    <name evidence="7" type="ORF">HYH03_013368</name>
</gene>
<dbReference type="InterPro" id="IPR037124">
    <property type="entry name" value="Chaperonin_GroES_sf"/>
</dbReference>
<dbReference type="PRINTS" id="PR00297">
    <property type="entry name" value="CHAPERONIN10"/>
</dbReference>
<keyword evidence="8" id="KW-1185">Reference proteome</keyword>
<dbReference type="Gene3D" id="2.30.33.40">
    <property type="entry name" value="GroES chaperonin"/>
    <property type="match status" value="2"/>
</dbReference>
<organism evidence="7 8">
    <name type="scientific">Edaphochlamys debaryana</name>
    <dbReference type="NCBI Taxonomy" id="47281"/>
    <lineage>
        <taxon>Eukaryota</taxon>
        <taxon>Viridiplantae</taxon>
        <taxon>Chlorophyta</taxon>
        <taxon>core chlorophytes</taxon>
        <taxon>Chlorophyceae</taxon>
        <taxon>CS clade</taxon>
        <taxon>Chlamydomonadales</taxon>
        <taxon>Chlamydomonadales incertae sedis</taxon>
        <taxon>Edaphochlamys</taxon>
    </lineage>
</organism>
<dbReference type="GO" id="GO:0044183">
    <property type="term" value="F:protein folding chaperone"/>
    <property type="evidence" value="ECO:0007669"/>
    <property type="project" value="InterPro"/>
</dbReference>
<evidence type="ECO:0000256" key="1">
    <source>
        <dbReference type="ARBA" id="ARBA00006975"/>
    </source>
</evidence>
<evidence type="ECO:0000313" key="7">
    <source>
        <dbReference type="EMBL" id="KAG2488065.1"/>
    </source>
</evidence>
<evidence type="ECO:0000256" key="3">
    <source>
        <dbReference type="ARBA" id="ARBA00031971"/>
    </source>
</evidence>
<dbReference type="PROSITE" id="PS00681">
    <property type="entry name" value="CHAPERONINS_CPN10"/>
    <property type="match status" value="1"/>
</dbReference>
<sequence length="217" mass="22648">MAATMSRPAALAKASRGRLTVCAATAVPKQFKAVKPVGDRVLVKVAKEEAKSVGGVLLPASVRNKPTAGAVVALGDAKTIKLSDKVIYSKYAGTELELAGEEHILLKEDDVIGVLPSGDKIAQLRPLADRILIKGAKAEDKTAGGVLLATDSAEKPTFGTVVAVGDGKEDEETKALVKPNVTVGATVMYSKYSGTEFEEDGEAYIVVRESDILAQLA</sequence>
<dbReference type="NCBIfam" id="NF001531">
    <property type="entry name" value="PRK00364.2-2"/>
    <property type="match status" value="1"/>
</dbReference>
<dbReference type="InterPro" id="IPR018369">
    <property type="entry name" value="Chaprnonin_Cpn10_CS"/>
</dbReference>
<evidence type="ECO:0000256" key="2">
    <source>
        <dbReference type="ARBA" id="ARBA00023186"/>
    </source>
</evidence>
<protein>
    <recommendedName>
        <fullName evidence="4">20 kDa chaperonin, chloroplastic</fullName>
    </recommendedName>
    <alternativeName>
        <fullName evidence="3">Chaperonin 10</fullName>
    </alternativeName>
    <alternativeName>
        <fullName evidence="5">Protein Cpn21</fullName>
    </alternativeName>
</protein>
<dbReference type="InterPro" id="IPR011032">
    <property type="entry name" value="GroES-like_sf"/>
</dbReference>
<evidence type="ECO:0000256" key="6">
    <source>
        <dbReference type="RuleBase" id="RU003479"/>
    </source>
</evidence>
<dbReference type="Pfam" id="PF00166">
    <property type="entry name" value="Cpn10"/>
    <property type="match status" value="2"/>
</dbReference>
<dbReference type="OrthoDB" id="184876at2759"/>
<comment type="caution">
    <text evidence="7">The sequence shown here is derived from an EMBL/GenBank/DDBJ whole genome shotgun (WGS) entry which is preliminary data.</text>
</comment>
<reference evidence="7" key="1">
    <citation type="journal article" date="2020" name="bioRxiv">
        <title>Comparative genomics of Chlamydomonas.</title>
        <authorList>
            <person name="Craig R.J."/>
            <person name="Hasan A.R."/>
            <person name="Ness R.W."/>
            <person name="Keightley P.D."/>
        </authorList>
    </citation>
    <scope>NUCLEOTIDE SEQUENCE</scope>
    <source>
        <strain evidence="7">CCAP 11/70</strain>
    </source>
</reference>
<name>A0A836BT87_9CHLO</name>
<accession>A0A836BT87</accession>
<dbReference type="AlphaFoldDB" id="A0A836BT87"/>
<dbReference type="PANTHER" id="PTHR10772:SF63">
    <property type="entry name" value="20 KDA CHAPERONIN, CHLOROPLASTIC"/>
    <property type="match status" value="1"/>
</dbReference>
<dbReference type="PANTHER" id="PTHR10772">
    <property type="entry name" value="10 KDA HEAT SHOCK PROTEIN"/>
    <property type="match status" value="1"/>
</dbReference>
<dbReference type="SUPFAM" id="SSF50129">
    <property type="entry name" value="GroES-like"/>
    <property type="match status" value="2"/>
</dbReference>
<dbReference type="GO" id="GO:0009507">
    <property type="term" value="C:chloroplast"/>
    <property type="evidence" value="ECO:0007669"/>
    <property type="project" value="TreeGrafter"/>
</dbReference>
<comment type="similarity">
    <text evidence="1 6">Belongs to the GroES chaperonin family.</text>
</comment>
<dbReference type="GO" id="GO:0051087">
    <property type="term" value="F:protein-folding chaperone binding"/>
    <property type="evidence" value="ECO:0007669"/>
    <property type="project" value="TreeGrafter"/>
</dbReference>
<proteinExistence type="inferred from homology"/>
<dbReference type="GO" id="GO:0051082">
    <property type="term" value="F:unfolded protein binding"/>
    <property type="evidence" value="ECO:0007669"/>
    <property type="project" value="TreeGrafter"/>
</dbReference>
<dbReference type="SMART" id="SM00883">
    <property type="entry name" value="Cpn10"/>
    <property type="match status" value="2"/>
</dbReference>
<dbReference type="HAMAP" id="MF_00580">
    <property type="entry name" value="CH10"/>
    <property type="match status" value="2"/>
</dbReference>
<dbReference type="Proteomes" id="UP000612055">
    <property type="component" value="Unassembled WGS sequence"/>
</dbReference>
<keyword evidence="2 6" id="KW-0143">Chaperone</keyword>
<dbReference type="CDD" id="cd00320">
    <property type="entry name" value="cpn10"/>
    <property type="match status" value="2"/>
</dbReference>
<evidence type="ECO:0000256" key="4">
    <source>
        <dbReference type="ARBA" id="ARBA00073031"/>
    </source>
</evidence>
<dbReference type="GO" id="GO:0005739">
    <property type="term" value="C:mitochondrion"/>
    <property type="evidence" value="ECO:0007669"/>
    <property type="project" value="TreeGrafter"/>
</dbReference>
<dbReference type="InterPro" id="IPR020818">
    <property type="entry name" value="Chaperonin_GroES"/>
</dbReference>
<dbReference type="GO" id="GO:0005524">
    <property type="term" value="F:ATP binding"/>
    <property type="evidence" value="ECO:0007669"/>
    <property type="project" value="InterPro"/>
</dbReference>
<dbReference type="GO" id="GO:0046872">
    <property type="term" value="F:metal ion binding"/>
    <property type="evidence" value="ECO:0007669"/>
    <property type="project" value="TreeGrafter"/>
</dbReference>
<evidence type="ECO:0000313" key="8">
    <source>
        <dbReference type="Proteomes" id="UP000612055"/>
    </source>
</evidence>
<dbReference type="EMBL" id="JAEHOE010000088">
    <property type="protein sequence ID" value="KAG2488065.1"/>
    <property type="molecule type" value="Genomic_DNA"/>
</dbReference>
<dbReference type="FunFam" id="2.30.33.40:FF:000001">
    <property type="entry name" value="10 kDa chaperonin"/>
    <property type="match status" value="2"/>
</dbReference>
<evidence type="ECO:0000256" key="5">
    <source>
        <dbReference type="ARBA" id="ARBA00079398"/>
    </source>
</evidence>